<evidence type="ECO:0000256" key="3">
    <source>
        <dbReference type="ARBA" id="ARBA00022679"/>
    </source>
</evidence>
<dbReference type="GO" id="GO:0008170">
    <property type="term" value="F:N-methyltransferase activity"/>
    <property type="evidence" value="ECO:0007669"/>
    <property type="project" value="InterPro"/>
</dbReference>
<comment type="caution">
    <text evidence="6">The sequence shown here is derived from an EMBL/GenBank/DDBJ whole genome shotgun (WGS) entry which is preliminary data.</text>
</comment>
<sequence length="204" mass="24060">MSNEVYHMDCMDFMQSIPDKYFDLAIVDPPYGIQRSRIGYRKLWKYYKPKDWDDAPPDKKYFDELFRISKNQVIFGGNYFAPYLSPSMGWIVWDKGQKLTMSDGELAYTSFHKALRIVTVHRTKICKFGGYIHPTQKPVELYLWILNNYAKPGQKILDTHIGSGSSRIAAYSLGLDFWGCEKDKEYFELQEKRFLEQCHTKLNF</sequence>
<feature type="domain" description="DNA methylase N-4/N-6" evidence="5">
    <location>
        <begin position="131"/>
        <end position="190"/>
    </location>
</feature>
<dbReference type="PROSITE" id="PS00092">
    <property type="entry name" value="N6_MTASE"/>
    <property type="match status" value="1"/>
</dbReference>
<evidence type="ECO:0000313" key="7">
    <source>
        <dbReference type="Proteomes" id="UP000284614"/>
    </source>
</evidence>
<proteinExistence type="inferred from homology"/>
<dbReference type="SUPFAM" id="SSF53335">
    <property type="entry name" value="S-adenosyl-L-methionine-dependent methyltransferases"/>
    <property type="match status" value="1"/>
</dbReference>
<dbReference type="RefSeq" id="WP_005819960.1">
    <property type="nucleotide sequence ID" value="NZ_CAXSXC010000045.1"/>
</dbReference>
<comment type="similarity">
    <text evidence="1 4">Belongs to the N(4)/N(6)-methyltransferase family.</text>
</comment>
<keyword evidence="3 6" id="KW-0808">Transferase</keyword>
<dbReference type="GO" id="GO:0003677">
    <property type="term" value="F:DNA binding"/>
    <property type="evidence" value="ECO:0007669"/>
    <property type="project" value="InterPro"/>
</dbReference>
<evidence type="ECO:0000313" key="6">
    <source>
        <dbReference type="EMBL" id="RGY65185.1"/>
    </source>
</evidence>
<gene>
    <name evidence="6" type="ORF">DXA27_20300</name>
</gene>
<keyword evidence="2 6" id="KW-0489">Methyltransferase</keyword>
<dbReference type="EMBL" id="QSDG01000025">
    <property type="protein sequence ID" value="RGY65185.1"/>
    <property type="molecule type" value="Genomic_DNA"/>
</dbReference>
<accession>A0A413JU14</accession>
<evidence type="ECO:0000256" key="2">
    <source>
        <dbReference type="ARBA" id="ARBA00022603"/>
    </source>
</evidence>
<dbReference type="InterPro" id="IPR002052">
    <property type="entry name" value="DNA_methylase_N6_adenine_CS"/>
</dbReference>
<dbReference type="Proteomes" id="UP000284614">
    <property type="component" value="Unassembled WGS sequence"/>
</dbReference>
<reference evidence="6 7" key="1">
    <citation type="submission" date="2018-08" db="EMBL/GenBank/DDBJ databases">
        <title>A genome reference for cultivated species of the human gut microbiota.</title>
        <authorList>
            <person name="Zou Y."/>
            <person name="Xue W."/>
            <person name="Luo G."/>
        </authorList>
    </citation>
    <scope>NUCLEOTIDE SEQUENCE [LARGE SCALE GENOMIC DNA]</scope>
    <source>
        <strain evidence="6 7">OF01-1</strain>
    </source>
</reference>
<dbReference type="Gene3D" id="3.40.50.150">
    <property type="entry name" value="Vaccinia Virus protein VP39"/>
    <property type="match status" value="1"/>
</dbReference>
<dbReference type="PRINTS" id="PR00508">
    <property type="entry name" value="S21N4MTFRASE"/>
</dbReference>
<dbReference type="InterPro" id="IPR002941">
    <property type="entry name" value="DNA_methylase_N4/N6"/>
</dbReference>
<evidence type="ECO:0000256" key="1">
    <source>
        <dbReference type="ARBA" id="ARBA00006594"/>
    </source>
</evidence>
<dbReference type="InterPro" id="IPR001091">
    <property type="entry name" value="RM_Methyltransferase"/>
</dbReference>
<evidence type="ECO:0000256" key="4">
    <source>
        <dbReference type="RuleBase" id="RU362026"/>
    </source>
</evidence>
<dbReference type="Pfam" id="PF01555">
    <property type="entry name" value="N6_N4_Mtase"/>
    <property type="match status" value="1"/>
</dbReference>
<name>A0A413JU14_BACFG</name>
<dbReference type="GO" id="GO:0032259">
    <property type="term" value="P:methylation"/>
    <property type="evidence" value="ECO:0007669"/>
    <property type="project" value="UniProtKB-KW"/>
</dbReference>
<organism evidence="6 7">
    <name type="scientific">Bacteroides fragilis</name>
    <dbReference type="NCBI Taxonomy" id="817"/>
    <lineage>
        <taxon>Bacteria</taxon>
        <taxon>Pseudomonadati</taxon>
        <taxon>Bacteroidota</taxon>
        <taxon>Bacteroidia</taxon>
        <taxon>Bacteroidales</taxon>
        <taxon>Bacteroidaceae</taxon>
        <taxon>Bacteroides</taxon>
    </lineage>
</organism>
<evidence type="ECO:0000259" key="5">
    <source>
        <dbReference type="Pfam" id="PF01555"/>
    </source>
</evidence>
<dbReference type="AlphaFoldDB" id="A0A413JU14"/>
<protein>
    <recommendedName>
        <fullName evidence="4">Methyltransferase</fullName>
        <ecNumber evidence="4">2.1.1.-</ecNumber>
    </recommendedName>
</protein>
<dbReference type="EC" id="2.1.1.-" evidence="4"/>
<dbReference type="InterPro" id="IPR029063">
    <property type="entry name" value="SAM-dependent_MTases_sf"/>
</dbReference>